<dbReference type="PANTHER" id="PTHR11956">
    <property type="entry name" value="ARGINYL-TRNA SYNTHETASE"/>
    <property type="match status" value="1"/>
</dbReference>
<dbReference type="InterPro" id="IPR046533">
    <property type="entry name" value="DUF6598"/>
</dbReference>
<dbReference type="GO" id="GO:0006420">
    <property type="term" value="P:arginyl-tRNA aminoacylation"/>
    <property type="evidence" value="ECO:0007669"/>
    <property type="project" value="InterPro"/>
</dbReference>
<dbReference type="AlphaFoldDB" id="A0A2U1MG47"/>
<evidence type="ECO:0000313" key="6">
    <source>
        <dbReference type="Proteomes" id="UP000245207"/>
    </source>
</evidence>
<dbReference type="GO" id="GO:0005524">
    <property type="term" value="F:ATP binding"/>
    <property type="evidence" value="ECO:0007669"/>
    <property type="project" value="InterPro"/>
</dbReference>
<dbReference type="EMBL" id="PKPP01005407">
    <property type="protein sequence ID" value="PWA60245.1"/>
    <property type="molecule type" value="Genomic_DNA"/>
</dbReference>
<accession>A0A2U1MG47</accession>
<dbReference type="InterPro" id="IPR001278">
    <property type="entry name" value="Arg-tRNA-ligase"/>
</dbReference>
<gene>
    <name evidence="5" type="ORF">CTI12_AA383090</name>
</gene>
<reference evidence="5 6" key="1">
    <citation type="journal article" date="2018" name="Mol. Plant">
        <title>The genome of Artemisia annua provides insight into the evolution of Asteraceae family and artemisinin biosynthesis.</title>
        <authorList>
            <person name="Shen Q."/>
            <person name="Zhang L."/>
            <person name="Liao Z."/>
            <person name="Wang S."/>
            <person name="Yan T."/>
            <person name="Shi P."/>
            <person name="Liu M."/>
            <person name="Fu X."/>
            <person name="Pan Q."/>
            <person name="Wang Y."/>
            <person name="Lv Z."/>
            <person name="Lu X."/>
            <person name="Zhang F."/>
            <person name="Jiang W."/>
            <person name="Ma Y."/>
            <person name="Chen M."/>
            <person name="Hao X."/>
            <person name="Li L."/>
            <person name="Tang Y."/>
            <person name="Lv G."/>
            <person name="Zhou Y."/>
            <person name="Sun X."/>
            <person name="Brodelius P.E."/>
            <person name="Rose J.K.C."/>
            <person name="Tang K."/>
        </authorList>
    </citation>
    <scope>NUCLEOTIDE SEQUENCE [LARGE SCALE GENOMIC DNA]</scope>
    <source>
        <strain evidence="6">cv. Huhao1</strain>
        <tissue evidence="5">Leaf</tissue>
    </source>
</reference>
<evidence type="ECO:0000259" key="4">
    <source>
        <dbReference type="Pfam" id="PF20241"/>
    </source>
</evidence>
<evidence type="ECO:0000256" key="1">
    <source>
        <dbReference type="ARBA" id="ARBA00012837"/>
    </source>
</evidence>
<dbReference type="InterPro" id="IPR009080">
    <property type="entry name" value="tRNAsynth_Ia_anticodon-bd"/>
</dbReference>
<dbReference type="Proteomes" id="UP000245207">
    <property type="component" value="Unassembled WGS sequence"/>
</dbReference>
<keyword evidence="5" id="KW-0436">Ligase</keyword>
<dbReference type="GO" id="GO:0004814">
    <property type="term" value="F:arginine-tRNA ligase activity"/>
    <property type="evidence" value="ECO:0007669"/>
    <property type="project" value="UniProtKB-EC"/>
</dbReference>
<organism evidence="5 6">
    <name type="scientific">Artemisia annua</name>
    <name type="common">Sweet wormwood</name>
    <dbReference type="NCBI Taxonomy" id="35608"/>
    <lineage>
        <taxon>Eukaryota</taxon>
        <taxon>Viridiplantae</taxon>
        <taxon>Streptophyta</taxon>
        <taxon>Embryophyta</taxon>
        <taxon>Tracheophyta</taxon>
        <taxon>Spermatophyta</taxon>
        <taxon>Magnoliopsida</taxon>
        <taxon>eudicotyledons</taxon>
        <taxon>Gunneridae</taxon>
        <taxon>Pentapetalae</taxon>
        <taxon>asterids</taxon>
        <taxon>campanulids</taxon>
        <taxon>Asterales</taxon>
        <taxon>Asteraceae</taxon>
        <taxon>Asteroideae</taxon>
        <taxon>Anthemideae</taxon>
        <taxon>Artemisiinae</taxon>
        <taxon>Artemisia</taxon>
    </lineage>
</organism>
<dbReference type="Gene3D" id="1.10.730.10">
    <property type="entry name" value="Isoleucyl-tRNA Synthetase, Domain 1"/>
    <property type="match status" value="1"/>
</dbReference>
<dbReference type="Pfam" id="PF20241">
    <property type="entry name" value="DUF6598"/>
    <property type="match status" value="1"/>
</dbReference>
<feature type="domain" description="DALR anticodon binding" evidence="3">
    <location>
        <begin position="127"/>
        <end position="222"/>
    </location>
</feature>
<dbReference type="OrthoDB" id="1602268at2759"/>
<proteinExistence type="predicted"/>
<evidence type="ECO:0000259" key="3">
    <source>
        <dbReference type="Pfam" id="PF05746"/>
    </source>
</evidence>
<dbReference type="Pfam" id="PF05746">
    <property type="entry name" value="DALR_1"/>
    <property type="match status" value="1"/>
</dbReference>
<dbReference type="InterPro" id="IPR008909">
    <property type="entry name" value="DALR_anticod-bd"/>
</dbReference>
<evidence type="ECO:0000313" key="5">
    <source>
        <dbReference type="EMBL" id="PWA60245.1"/>
    </source>
</evidence>
<dbReference type="EC" id="6.1.1.19" evidence="1"/>
<protein>
    <recommendedName>
        <fullName evidence="1">arginine--tRNA ligase</fullName>
        <ecNumber evidence="1">6.1.1.19</ecNumber>
    </recommendedName>
</protein>
<dbReference type="STRING" id="35608.A0A2U1MG47"/>
<comment type="catalytic activity">
    <reaction evidence="2">
        <text>tRNA(Arg) + L-arginine + ATP = L-arginyl-tRNA(Arg) + AMP + diphosphate</text>
        <dbReference type="Rhea" id="RHEA:20301"/>
        <dbReference type="Rhea" id="RHEA-COMP:9658"/>
        <dbReference type="Rhea" id="RHEA-COMP:9673"/>
        <dbReference type="ChEBI" id="CHEBI:30616"/>
        <dbReference type="ChEBI" id="CHEBI:32682"/>
        <dbReference type="ChEBI" id="CHEBI:33019"/>
        <dbReference type="ChEBI" id="CHEBI:78442"/>
        <dbReference type="ChEBI" id="CHEBI:78513"/>
        <dbReference type="ChEBI" id="CHEBI:456215"/>
        <dbReference type="EC" id="6.1.1.19"/>
    </reaction>
</comment>
<feature type="domain" description="DUF6598" evidence="4">
    <location>
        <begin position="316"/>
        <end position="538"/>
    </location>
</feature>
<name>A0A2U1MG47_ARTAN</name>
<dbReference type="PANTHER" id="PTHR11956:SF5">
    <property type="entry name" value="ARGININE--TRNA LIGASE, CYTOPLASMIC"/>
    <property type="match status" value="1"/>
</dbReference>
<evidence type="ECO:0000256" key="2">
    <source>
        <dbReference type="ARBA" id="ARBA00049339"/>
    </source>
</evidence>
<keyword evidence="6" id="KW-1185">Reference proteome</keyword>
<sequence>MALVPSTNTKHNRRMLCEEIQEIFDQSIQLCFPQLDDEVFMYSPLKRAGQNKYGDYISLNVFTICERLRSIDPHLFHRKLPKDIAQELLEAVKKYQNHKHVMLIDNLRIRDGNTFVYLLRTVAIVPTHREDSVVVAYTKEFFERERELQLHLVRFTEVIDRASLELLLHPVCEYLWSLCKKLRRYCDEVLKQLDFKTFSSKLFLYEASRVVMQKCFHLLGINKGFFESPSSKLSSRGICSRMGRAIRKETPIEDHFIPSHFSDARHKDLNPRFELFGMNVMVSHSDFRKGDVFGNVSLIDKDGLLADGRLPLDENENGHVSYFHHDWDDAIPITNNAELSFGNPTPLCSVPFSMVIEINVLLFAITAGKDQCFQICNCTQPIPLSKFWEDGLDFMRSTVALKSKDGCIEIDYIMLRDAVDATMSLSFVLPKDLDKTPHVTGQICAYYGDHVLDDCDDDTRRRFKAILFQADDFELTVGPLELQKSVLAVPANGRLMVEAIIFDVKAEKYVLNETYELCPHDHSERRMSWENGCFKLTVEWAKGPKCSYT</sequence>
<comment type="caution">
    <text evidence="5">The sequence shown here is derived from an EMBL/GenBank/DDBJ whole genome shotgun (WGS) entry which is preliminary data.</text>
</comment>
<dbReference type="SUPFAM" id="SSF47323">
    <property type="entry name" value="Anticodon-binding domain of a subclass of class I aminoacyl-tRNA synthetases"/>
    <property type="match status" value="1"/>
</dbReference>